<keyword evidence="2" id="KW-0092">Biotin</keyword>
<dbReference type="GO" id="GO:0009317">
    <property type="term" value="C:acetyl-CoA carboxylase complex"/>
    <property type="evidence" value="ECO:0007669"/>
    <property type="project" value="InterPro"/>
</dbReference>
<dbReference type="GO" id="GO:0003989">
    <property type="term" value="F:acetyl-CoA carboxylase activity"/>
    <property type="evidence" value="ECO:0007669"/>
    <property type="project" value="InterPro"/>
</dbReference>
<protein>
    <recommendedName>
        <fullName evidence="1">Biotin carboxyl carrier protein of acetyl-CoA carboxylase</fullName>
    </recommendedName>
</protein>
<dbReference type="Gene3D" id="2.40.50.100">
    <property type="match status" value="1"/>
</dbReference>
<sequence>MQGTIVKLLVEVGQEVEAGATVCVLEAMKMENNITADKAGTVKEIKVAVGDSVGSGDVVVVIE</sequence>
<dbReference type="InterPro" id="IPR050709">
    <property type="entry name" value="Biotin_Carboxyl_Carrier/Decarb"/>
</dbReference>
<dbReference type="Pfam" id="PF00364">
    <property type="entry name" value="Biotin_lipoyl"/>
    <property type="match status" value="1"/>
</dbReference>
<dbReference type="CDD" id="cd06850">
    <property type="entry name" value="biotinyl_domain"/>
    <property type="match status" value="1"/>
</dbReference>
<dbReference type="PRINTS" id="PR01071">
    <property type="entry name" value="ACOABIOTINCC"/>
</dbReference>
<accession>A0A6J6RMB5</accession>
<dbReference type="SUPFAM" id="SSF51230">
    <property type="entry name" value="Single hybrid motif"/>
    <property type="match status" value="1"/>
</dbReference>
<dbReference type="PANTHER" id="PTHR45266:SF3">
    <property type="entry name" value="OXALOACETATE DECARBOXYLASE ALPHA CHAIN"/>
    <property type="match status" value="1"/>
</dbReference>
<evidence type="ECO:0000256" key="1">
    <source>
        <dbReference type="ARBA" id="ARBA00017562"/>
    </source>
</evidence>
<evidence type="ECO:0000259" key="3">
    <source>
        <dbReference type="PROSITE" id="PS50968"/>
    </source>
</evidence>
<dbReference type="PROSITE" id="PS50968">
    <property type="entry name" value="BIOTINYL_LIPOYL"/>
    <property type="match status" value="1"/>
</dbReference>
<dbReference type="InterPro" id="IPR001249">
    <property type="entry name" value="AcCoA_biotinCC"/>
</dbReference>
<gene>
    <name evidence="4" type="ORF">UFOPK2624_01867</name>
</gene>
<dbReference type="EMBL" id="CAEZXY010000132">
    <property type="protein sequence ID" value="CAB4723304.1"/>
    <property type="molecule type" value="Genomic_DNA"/>
</dbReference>
<name>A0A6J6RMB5_9ZZZZ</name>
<organism evidence="4">
    <name type="scientific">freshwater metagenome</name>
    <dbReference type="NCBI Taxonomy" id="449393"/>
    <lineage>
        <taxon>unclassified sequences</taxon>
        <taxon>metagenomes</taxon>
        <taxon>ecological metagenomes</taxon>
    </lineage>
</organism>
<dbReference type="FunFam" id="2.40.50.100:FF:000003">
    <property type="entry name" value="Acetyl-CoA carboxylase biotin carboxyl carrier protein"/>
    <property type="match status" value="1"/>
</dbReference>
<dbReference type="GO" id="GO:0006633">
    <property type="term" value="P:fatty acid biosynthetic process"/>
    <property type="evidence" value="ECO:0007669"/>
    <property type="project" value="InterPro"/>
</dbReference>
<evidence type="ECO:0000313" key="4">
    <source>
        <dbReference type="EMBL" id="CAB4723304.1"/>
    </source>
</evidence>
<evidence type="ECO:0000256" key="2">
    <source>
        <dbReference type="ARBA" id="ARBA00023267"/>
    </source>
</evidence>
<dbReference type="InterPro" id="IPR000089">
    <property type="entry name" value="Biotin_lipoyl"/>
</dbReference>
<dbReference type="InterPro" id="IPR011053">
    <property type="entry name" value="Single_hybrid_motif"/>
</dbReference>
<reference evidence="4" key="1">
    <citation type="submission" date="2020-05" db="EMBL/GenBank/DDBJ databases">
        <authorList>
            <person name="Chiriac C."/>
            <person name="Salcher M."/>
            <person name="Ghai R."/>
            <person name="Kavagutti S V."/>
        </authorList>
    </citation>
    <scope>NUCLEOTIDE SEQUENCE</scope>
</reference>
<proteinExistence type="predicted"/>
<feature type="domain" description="Lipoyl-binding" evidence="3">
    <location>
        <begin position="1"/>
        <end position="63"/>
    </location>
</feature>
<dbReference type="PANTHER" id="PTHR45266">
    <property type="entry name" value="OXALOACETATE DECARBOXYLASE ALPHA CHAIN"/>
    <property type="match status" value="1"/>
</dbReference>
<dbReference type="AlphaFoldDB" id="A0A6J6RMB5"/>